<evidence type="ECO:0000313" key="2">
    <source>
        <dbReference type="Proteomes" id="UP000075398"/>
    </source>
</evidence>
<name>A0A150IPD3_9EURY</name>
<protein>
    <submittedName>
        <fullName evidence="1">Uncharacterized protein</fullName>
    </submittedName>
</protein>
<dbReference type="Proteomes" id="UP000075398">
    <property type="component" value="Unassembled WGS sequence"/>
</dbReference>
<dbReference type="AlphaFoldDB" id="A0A150IPD3"/>
<sequence length="37" mass="4552">MTVYYTKHKEWFIGTKKDLQEVIDDPLSMVTIKEYDW</sequence>
<proteinExistence type="predicted"/>
<dbReference type="EMBL" id="LNGC01000175">
    <property type="protein sequence ID" value="KYC46748.1"/>
    <property type="molecule type" value="Genomic_DNA"/>
</dbReference>
<accession>A0A150IPD3</accession>
<evidence type="ECO:0000313" key="1">
    <source>
        <dbReference type="EMBL" id="KYC46748.1"/>
    </source>
</evidence>
<reference evidence="1 2" key="1">
    <citation type="journal article" date="2016" name="ISME J.">
        <title>Chasing the elusive Euryarchaeota class WSA2: genomes reveal a uniquely fastidious methyl-reducing methanogen.</title>
        <authorList>
            <person name="Nobu M.K."/>
            <person name="Narihiro T."/>
            <person name="Kuroda K."/>
            <person name="Mei R."/>
            <person name="Liu W.T."/>
        </authorList>
    </citation>
    <scope>NUCLEOTIDE SEQUENCE [LARGE SCALE GENOMIC DNA]</scope>
    <source>
        <strain evidence="1">U1lsi0528_Bin055</strain>
    </source>
</reference>
<gene>
    <name evidence="1" type="ORF">AMQ22_02062</name>
</gene>
<organism evidence="1 2">
    <name type="scientific">Candidatus Methanofastidiosum methylothiophilum</name>
    <dbReference type="NCBI Taxonomy" id="1705564"/>
    <lineage>
        <taxon>Archaea</taxon>
        <taxon>Methanobacteriati</taxon>
        <taxon>Methanobacteriota</taxon>
        <taxon>Stenosarchaea group</taxon>
        <taxon>Candidatus Methanofastidiosia</taxon>
        <taxon>Candidatus Methanofastidiosales</taxon>
        <taxon>Candidatus Methanofastidiosaceae</taxon>
        <taxon>Candidatus Methanofastidiosum</taxon>
    </lineage>
</organism>
<comment type="caution">
    <text evidence="1">The sequence shown here is derived from an EMBL/GenBank/DDBJ whole genome shotgun (WGS) entry which is preliminary data.</text>
</comment>